<reference evidence="3 4" key="1">
    <citation type="submission" date="2018-04" db="EMBL/GenBank/DDBJ databases">
        <title>Denitrifier Microvirgula.</title>
        <authorList>
            <person name="Anderson E."/>
            <person name="Jang J."/>
            <person name="Ishii S."/>
        </authorList>
    </citation>
    <scope>NUCLEOTIDE SEQUENCE [LARGE SCALE GENOMIC DNA]</scope>
    <source>
        <strain evidence="3 4">BE2.4</strain>
    </source>
</reference>
<evidence type="ECO:0000256" key="1">
    <source>
        <dbReference type="SAM" id="MobiDB-lite"/>
    </source>
</evidence>
<sequence length="1386" mass="144930">MRPVYYRLQALGRQQSFMRMRACRLSLSRWLRQLLTTFYRASGLVVVAAFSFGPSMAEARENAEEVSSSGRRGRSHQSEGLLDEVWTLPEDPCPDEDDLSGRCGRGPETVDETGAGPLPLTDLAPPAIAGVAALSALVMTRNGEGGSSPAAPAATAVPPSSTPPPASPSPVSSPSPAGGANVSLPASSQPTVDSPRPLVASSLRAVPQSDASSPPSRDLLPQPVASPLRSSIPPADVAARTGPQSGLDLHGQRLLLGSGIQNNTSVLRAGALSLAENTVFTNTGIIDDVVLAVDGGKLYNAAGADMTLASSGSSQFRGGSRIVNEGTLTLSRALSGSGVLLNRPDALMRLSGAGEVHSSRAGSFINQGDIQASGATADGRSRAIFVDGWSHGAGLTLNTGSMRASGGYGVMATGSRMQQEGRNVFVNRGDIDFSAEAGATRALHVKAHHRGHDLLNDTGGVITVRGDNAVAMQSDSDSQIVNRGTINLGDKGDSGRGMVAMVLGNAASGAIVNDTGGVISIRAKASYAFRVDGSAGMLINRGEVRLDCGDGSCGIFADNYSRARDASGSAADAGFAFQHRIGEAMSATLAALTSPPGDAQWREQIAAEAAGRQPAGGRMPLSSPPCDLRGQQLLVDYQRQLTHADTLQNGSLLVASKATFSNRGALERVALDVTGTADNQSGGHIVLDAPARIRGQFSNQSGGDVRLHREGTFHYRQGGSFANHGTIVATQAAPDPSGRAILDEGGTPDGLRINTGTLSADGGYGVMKTRSAMAAGRNVFVNRGGIGFAAGNGAARALQVGTSHTGHDLLNDRDGVIAVSGDNAVAMYSDSDSFMVNRGTLRLGERGTRDTGMVAMALGRNATGTIVNDVGGVIDIRARESYAFRIEGDDGHLVNRGTVRLDCGDGSCGVFRDAGTAARDAGGTAVDRERVNPARLQQALDEDRPRRAAAPLNGYVVGTLPDGSAGTLSGSHLDARGVMIDTGFTAGTAAREATFDKVLRGERIDGIDGIASRTAVWQAQAHRDGDGDVGVTLSKNDYRELVSDSALRPVAAALERGYDGRALYRSLELGSAAEITDAVRQLSGAGLDRALRPLQRLEPRFDRMADAARPDAAGFSFSLLGRGEPGSRLGEVSHDMAVVGQRIGLGPDDRIDVRYGIASLKPQAGAGRNGPDGISQVFALDHARVLGRGVRMESRVRYLQHQLNTQRTLRYGSVDEQASASHRRDQFSGQTLLVQSLPVADGLTLEPSFGMRWRHQRDAALEERGAGDYGLSLSSQRQTALDGVLGLRIGYDGVHPGTGRGWRVDAALNVRPLLYRQRGERMARLNGAPDARFALPSTNDDGSAAHDGQLGLRYQGQAGRFSLNAYIGREGAARDRGVSIDYQYAF</sequence>
<evidence type="ECO:0000313" key="3">
    <source>
        <dbReference type="EMBL" id="AVY93059.1"/>
    </source>
</evidence>
<evidence type="ECO:0000259" key="2">
    <source>
        <dbReference type="PROSITE" id="PS51208"/>
    </source>
</evidence>
<proteinExistence type="predicted"/>
<name>A0A2S0P6M5_9NEIS</name>
<dbReference type="Pfam" id="PF03797">
    <property type="entry name" value="Autotransporter"/>
    <property type="match status" value="1"/>
</dbReference>
<dbReference type="Proteomes" id="UP000244173">
    <property type="component" value="Chromosome"/>
</dbReference>
<accession>A0A2S0P6M5</accession>
<organism evidence="3 4">
    <name type="scientific">Microvirgula aerodenitrificans</name>
    <dbReference type="NCBI Taxonomy" id="57480"/>
    <lineage>
        <taxon>Bacteria</taxon>
        <taxon>Pseudomonadati</taxon>
        <taxon>Pseudomonadota</taxon>
        <taxon>Betaproteobacteria</taxon>
        <taxon>Neisseriales</taxon>
        <taxon>Aquaspirillaceae</taxon>
        <taxon>Microvirgula</taxon>
    </lineage>
</organism>
<feature type="region of interest" description="Disordered" evidence="1">
    <location>
        <begin position="61"/>
        <end position="121"/>
    </location>
</feature>
<dbReference type="STRING" id="1122240.GCA_000620105_03282"/>
<gene>
    <name evidence="3" type="ORF">DAI18_02630</name>
</gene>
<feature type="region of interest" description="Disordered" evidence="1">
    <location>
        <begin position="142"/>
        <end position="245"/>
    </location>
</feature>
<evidence type="ECO:0000313" key="4">
    <source>
        <dbReference type="Proteomes" id="UP000244173"/>
    </source>
</evidence>
<feature type="compositionally biased region" description="Low complexity" evidence="1">
    <location>
        <begin position="147"/>
        <end position="159"/>
    </location>
</feature>
<dbReference type="PROSITE" id="PS51208">
    <property type="entry name" value="AUTOTRANSPORTER"/>
    <property type="match status" value="1"/>
</dbReference>
<protein>
    <recommendedName>
        <fullName evidence="2">Autotransporter domain-containing protein</fullName>
    </recommendedName>
</protein>
<dbReference type="InterPro" id="IPR058034">
    <property type="entry name" value="BigA_beta"/>
</dbReference>
<dbReference type="InterPro" id="IPR036709">
    <property type="entry name" value="Autotransporte_beta_dom_sf"/>
</dbReference>
<dbReference type="InterPro" id="IPR005546">
    <property type="entry name" value="Autotransporte_beta"/>
</dbReference>
<feature type="domain" description="Autotransporter" evidence="2">
    <location>
        <begin position="1105"/>
        <end position="1386"/>
    </location>
</feature>
<dbReference type="Gene3D" id="2.40.128.130">
    <property type="entry name" value="Autotransporter beta-domain"/>
    <property type="match status" value="1"/>
</dbReference>
<dbReference type="KEGG" id="maer:DAI18_02630"/>
<dbReference type="SUPFAM" id="SSF103515">
    <property type="entry name" value="Autotransporter"/>
    <property type="match status" value="1"/>
</dbReference>
<dbReference type="EMBL" id="CP028519">
    <property type="protein sequence ID" value="AVY93059.1"/>
    <property type="molecule type" value="Genomic_DNA"/>
</dbReference>
<keyword evidence="4" id="KW-1185">Reference proteome</keyword>
<feature type="compositionally biased region" description="Pro residues" evidence="1">
    <location>
        <begin position="160"/>
        <end position="173"/>
    </location>
</feature>
<dbReference type="Pfam" id="PF25783">
    <property type="entry name" value="BigA_beta"/>
    <property type="match status" value="1"/>
</dbReference>